<evidence type="ECO:0000256" key="3">
    <source>
        <dbReference type="ARBA" id="ARBA00023163"/>
    </source>
</evidence>
<sequence length="73" mass="7737">MPEDISVVGVDDSALAALEMVSLTSVRQSVEEFGLVAVDIVQDRMRGADGPRRVDRLATTLVERSTTAPAPAP</sequence>
<dbReference type="InterPro" id="IPR028082">
    <property type="entry name" value="Peripla_BP_I"/>
</dbReference>
<dbReference type="InterPro" id="IPR046335">
    <property type="entry name" value="LacI/GalR-like_sensor"/>
</dbReference>
<dbReference type="Gene3D" id="3.40.50.2300">
    <property type="match status" value="1"/>
</dbReference>
<dbReference type="Proteomes" id="UP001501475">
    <property type="component" value="Unassembled WGS sequence"/>
</dbReference>
<dbReference type="SUPFAM" id="SSF53822">
    <property type="entry name" value="Periplasmic binding protein-like I"/>
    <property type="match status" value="1"/>
</dbReference>
<evidence type="ECO:0000313" key="6">
    <source>
        <dbReference type="Proteomes" id="UP001501475"/>
    </source>
</evidence>
<keyword evidence="1" id="KW-0805">Transcription regulation</keyword>
<reference evidence="5 6" key="1">
    <citation type="journal article" date="2019" name="Int. J. Syst. Evol. Microbiol.">
        <title>The Global Catalogue of Microorganisms (GCM) 10K type strain sequencing project: providing services to taxonomists for standard genome sequencing and annotation.</title>
        <authorList>
            <consortium name="The Broad Institute Genomics Platform"/>
            <consortium name="The Broad Institute Genome Sequencing Center for Infectious Disease"/>
            <person name="Wu L."/>
            <person name="Ma J."/>
        </authorList>
    </citation>
    <scope>NUCLEOTIDE SEQUENCE [LARGE SCALE GENOMIC DNA]</scope>
    <source>
        <strain evidence="5 6">JCM 15591</strain>
    </source>
</reference>
<keyword evidence="2" id="KW-0238">DNA-binding</keyword>
<protein>
    <recommendedName>
        <fullName evidence="4">Transcriptional regulator LacI/GalR-like sensor domain-containing protein</fullName>
    </recommendedName>
</protein>
<dbReference type="PANTHER" id="PTHR30146:SF153">
    <property type="entry name" value="LACTOSE OPERON REPRESSOR"/>
    <property type="match status" value="1"/>
</dbReference>
<dbReference type="EMBL" id="BAAAPN010000001">
    <property type="protein sequence ID" value="GAA1743461.1"/>
    <property type="molecule type" value="Genomic_DNA"/>
</dbReference>
<evidence type="ECO:0000313" key="5">
    <source>
        <dbReference type="EMBL" id="GAA1743461.1"/>
    </source>
</evidence>
<evidence type="ECO:0000256" key="1">
    <source>
        <dbReference type="ARBA" id="ARBA00023015"/>
    </source>
</evidence>
<feature type="domain" description="Transcriptional regulator LacI/GalR-like sensor" evidence="4">
    <location>
        <begin position="2"/>
        <end position="67"/>
    </location>
</feature>
<gene>
    <name evidence="5" type="ORF">GCM10009810_00340</name>
</gene>
<comment type="caution">
    <text evidence="5">The sequence shown here is derived from an EMBL/GenBank/DDBJ whole genome shotgun (WGS) entry which is preliminary data.</text>
</comment>
<keyword evidence="6" id="KW-1185">Reference proteome</keyword>
<organism evidence="5 6">
    <name type="scientific">Nostocoides vanveenii</name>
    <dbReference type="NCBI Taxonomy" id="330835"/>
    <lineage>
        <taxon>Bacteria</taxon>
        <taxon>Bacillati</taxon>
        <taxon>Actinomycetota</taxon>
        <taxon>Actinomycetes</taxon>
        <taxon>Micrococcales</taxon>
        <taxon>Intrasporangiaceae</taxon>
        <taxon>Nostocoides</taxon>
    </lineage>
</organism>
<evidence type="ECO:0000259" key="4">
    <source>
        <dbReference type="Pfam" id="PF13377"/>
    </source>
</evidence>
<name>A0ABN2JYF4_9MICO</name>
<keyword evidence="3" id="KW-0804">Transcription</keyword>
<accession>A0ABN2JYF4</accession>
<dbReference type="PANTHER" id="PTHR30146">
    <property type="entry name" value="LACI-RELATED TRANSCRIPTIONAL REPRESSOR"/>
    <property type="match status" value="1"/>
</dbReference>
<proteinExistence type="predicted"/>
<evidence type="ECO:0000256" key="2">
    <source>
        <dbReference type="ARBA" id="ARBA00023125"/>
    </source>
</evidence>
<dbReference type="Pfam" id="PF13377">
    <property type="entry name" value="Peripla_BP_3"/>
    <property type="match status" value="1"/>
</dbReference>